<sequence>MRQSSLFLPTLRDVPGGADVISHQLMLRAGMIRQSTAGVYSFLPFGWKALQKVERIVREEMDLAGAQEMLMPSIQPAELWQKSGRWEAYGPELMRLKDRHQRDFALGPTHEEVVASLVSDDIRSYKELPKTVYQIQTKFRDERRPRFGILRGREFLMKDAYSLDKDEAGLDESYQQMYDAYHRIFSRLNLNFRAVTADSGAMGGKDTHEFMVLSDIGEDTIAYSDSSDYAANIEIAAVLDTYDAAAEPAETPEEVETPDQKTIAEVADFLEVAAADCFKSLLFMADGEPVLVVVRGDHEANEIKVKHHLGAEEVVLASEKETLKVLGTEPGFIGPVNTPAEVNVLLDPAVKVVSSGVCGANKSGMHLKNVHAGRDLSHGEYADVRNIQEGDPSPDGTGTICFKEGIEVGHVFKLGTKYSEALKAEYLDDHGRARPVVMGSYGIGVSRALAAVIEEHHDDSGIIWPLEAAPYDVHVIAINAKQEEQLALAESIYDSLRQSGMEVLLDDRTERAGVKFKDADLIGIPVRIQTGKRAAENIVEVKCRLDGEVEEVHTDDLPEVITRMQKKYMQQ</sequence>
<evidence type="ECO:0000256" key="9">
    <source>
        <dbReference type="ARBA" id="ARBA00047671"/>
    </source>
</evidence>
<dbReference type="FunFam" id="3.40.50.800:FF:000011">
    <property type="entry name" value="Proline--tRNA ligase"/>
    <property type="match status" value="1"/>
</dbReference>
<reference evidence="14 15" key="1">
    <citation type="submission" date="2018-03" db="EMBL/GenBank/DDBJ databases">
        <title>Bacillus urumqiensis sp. nov., a moderately haloalkaliphilic bacterium isolated from a salt lake.</title>
        <authorList>
            <person name="Zhao B."/>
            <person name="Liao Z."/>
        </authorList>
    </citation>
    <scope>NUCLEOTIDE SEQUENCE [LARGE SCALE GENOMIC DNA]</scope>
    <source>
        <strain evidence="14 15">BZ-SZ-XJ18</strain>
    </source>
</reference>
<dbReference type="PANTHER" id="PTHR42753">
    <property type="entry name" value="MITOCHONDRIAL RIBOSOME PROTEIN L39/PROLYL-TRNA LIGASE FAMILY MEMBER"/>
    <property type="match status" value="1"/>
</dbReference>
<keyword evidence="5 12" id="KW-0547">Nucleotide-binding</keyword>
<dbReference type="InterPro" id="IPR036754">
    <property type="entry name" value="YbaK/aa-tRNA-synt-asso_dom_sf"/>
</dbReference>
<dbReference type="EC" id="6.1.1.15" evidence="12"/>
<dbReference type="InterPro" id="IPR002314">
    <property type="entry name" value="aa-tRNA-synt_IIb"/>
</dbReference>
<dbReference type="GO" id="GO:0005829">
    <property type="term" value="C:cytosol"/>
    <property type="evidence" value="ECO:0007669"/>
    <property type="project" value="TreeGrafter"/>
</dbReference>
<evidence type="ECO:0000256" key="2">
    <source>
        <dbReference type="ARBA" id="ARBA00011738"/>
    </source>
</evidence>
<dbReference type="CDD" id="cd00779">
    <property type="entry name" value="ProRS_core_prok"/>
    <property type="match status" value="1"/>
</dbReference>
<dbReference type="InterPro" id="IPR002316">
    <property type="entry name" value="Pro-tRNA-ligase_IIa"/>
</dbReference>
<dbReference type="InterPro" id="IPR004500">
    <property type="entry name" value="Pro-tRNA-synth_IIa_bac-type"/>
</dbReference>
<dbReference type="PANTHER" id="PTHR42753:SF2">
    <property type="entry name" value="PROLINE--TRNA LIGASE"/>
    <property type="match status" value="1"/>
</dbReference>
<accession>A0A2P6MFX5</accession>
<comment type="domain">
    <text evidence="12">Consists of three domains: the N-terminal catalytic domain, the editing domain and the C-terminal anticodon-binding domain.</text>
</comment>
<evidence type="ECO:0000256" key="7">
    <source>
        <dbReference type="ARBA" id="ARBA00022917"/>
    </source>
</evidence>
<dbReference type="Proteomes" id="UP000243650">
    <property type="component" value="Unassembled WGS sequence"/>
</dbReference>
<comment type="subunit">
    <text evidence="2 12">Homodimer.</text>
</comment>
<dbReference type="SUPFAM" id="SSF55826">
    <property type="entry name" value="YbaK/ProRS associated domain"/>
    <property type="match status" value="1"/>
</dbReference>
<dbReference type="OrthoDB" id="9809052at2"/>
<dbReference type="Pfam" id="PF00587">
    <property type="entry name" value="tRNA-synt_2b"/>
    <property type="match status" value="1"/>
</dbReference>
<name>A0A2P6MFX5_ALKUR</name>
<keyword evidence="4 12" id="KW-0436">Ligase</keyword>
<comment type="similarity">
    <text evidence="11 12">Belongs to the class-II aminoacyl-tRNA synthetase family. ProS type 1 subfamily.</text>
</comment>
<dbReference type="Gene3D" id="3.40.50.800">
    <property type="entry name" value="Anticodon-binding domain"/>
    <property type="match status" value="1"/>
</dbReference>
<keyword evidence="3 12" id="KW-0963">Cytoplasm</keyword>
<evidence type="ECO:0000256" key="10">
    <source>
        <dbReference type="ARBA" id="ARBA00053664"/>
    </source>
</evidence>
<dbReference type="CDD" id="cd00861">
    <property type="entry name" value="ProRS_anticodon_short"/>
    <property type="match status" value="1"/>
</dbReference>
<dbReference type="NCBIfam" id="NF006625">
    <property type="entry name" value="PRK09194.1"/>
    <property type="match status" value="1"/>
</dbReference>
<dbReference type="AlphaFoldDB" id="A0A2P6MFX5"/>
<dbReference type="GO" id="GO:0002161">
    <property type="term" value="F:aminoacyl-tRNA deacylase activity"/>
    <property type="evidence" value="ECO:0007669"/>
    <property type="project" value="InterPro"/>
</dbReference>
<evidence type="ECO:0000313" key="14">
    <source>
        <dbReference type="EMBL" id="PRO65195.1"/>
    </source>
</evidence>
<comment type="catalytic activity">
    <reaction evidence="9 12">
        <text>tRNA(Pro) + L-proline + ATP = L-prolyl-tRNA(Pro) + AMP + diphosphate</text>
        <dbReference type="Rhea" id="RHEA:14305"/>
        <dbReference type="Rhea" id="RHEA-COMP:9700"/>
        <dbReference type="Rhea" id="RHEA-COMP:9702"/>
        <dbReference type="ChEBI" id="CHEBI:30616"/>
        <dbReference type="ChEBI" id="CHEBI:33019"/>
        <dbReference type="ChEBI" id="CHEBI:60039"/>
        <dbReference type="ChEBI" id="CHEBI:78442"/>
        <dbReference type="ChEBI" id="CHEBI:78532"/>
        <dbReference type="ChEBI" id="CHEBI:456215"/>
        <dbReference type="EC" id="6.1.1.15"/>
    </reaction>
</comment>
<dbReference type="NCBIfam" id="TIGR00409">
    <property type="entry name" value="proS_fam_II"/>
    <property type="match status" value="1"/>
</dbReference>
<dbReference type="InterPro" id="IPR045864">
    <property type="entry name" value="aa-tRNA-synth_II/BPL/LPL"/>
</dbReference>
<dbReference type="GO" id="GO:0016740">
    <property type="term" value="F:transferase activity"/>
    <property type="evidence" value="ECO:0007669"/>
    <property type="project" value="UniProtKB-ARBA"/>
</dbReference>
<dbReference type="InterPro" id="IPR050062">
    <property type="entry name" value="Pro-tRNA_synthetase"/>
</dbReference>
<evidence type="ECO:0000256" key="8">
    <source>
        <dbReference type="ARBA" id="ARBA00023146"/>
    </source>
</evidence>
<dbReference type="Pfam" id="PF03129">
    <property type="entry name" value="HGTP_anticodon"/>
    <property type="match status" value="1"/>
</dbReference>
<dbReference type="FunFam" id="3.30.930.10:FF:000043">
    <property type="entry name" value="Proline--tRNA ligase"/>
    <property type="match status" value="1"/>
</dbReference>
<dbReference type="InterPro" id="IPR004154">
    <property type="entry name" value="Anticodon-bd"/>
</dbReference>
<dbReference type="SUPFAM" id="SSF55681">
    <property type="entry name" value="Class II aaRS and biotin synthetases"/>
    <property type="match status" value="1"/>
</dbReference>
<comment type="subcellular location">
    <subcellularLocation>
        <location evidence="1 12">Cytoplasm</location>
    </subcellularLocation>
</comment>
<proteinExistence type="inferred from homology"/>
<dbReference type="GO" id="GO:0004827">
    <property type="term" value="F:proline-tRNA ligase activity"/>
    <property type="evidence" value="ECO:0007669"/>
    <property type="project" value="UniProtKB-UniRule"/>
</dbReference>
<dbReference type="InterPro" id="IPR007214">
    <property type="entry name" value="YbaK/aa-tRNA-synth-assoc-dom"/>
</dbReference>
<evidence type="ECO:0000313" key="15">
    <source>
        <dbReference type="Proteomes" id="UP000243650"/>
    </source>
</evidence>
<dbReference type="InterPro" id="IPR044140">
    <property type="entry name" value="ProRS_anticodon_short"/>
</dbReference>
<feature type="domain" description="Aminoacyl-transfer RNA synthetases class-II family profile" evidence="13">
    <location>
        <begin position="38"/>
        <end position="465"/>
    </location>
</feature>
<dbReference type="InterPro" id="IPR036621">
    <property type="entry name" value="Anticodon-bd_dom_sf"/>
</dbReference>
<dbReference type="FunFam" id="3.30.930.10:FF:000065">
    <property type="entry name" value="Proline--tRNA ligase"/>
    <property type="match status" value="1"/>
</dbReference>
<comment type="caution">
    <text evidence="14">The sequence shown here is derived from an EMBL/GenBank/DDBJ whole genome shotgun (WGS) entry which is preliminary data.</text>
</comment>
<comment type="function">
    <text evidence="10 12">Catalyzes the attachment of proline to tRNA(Pro) in a two-step reaction: proline is first activated by ATP to form Pro-AMP and then transferred to the acceptor end of tRNA(Pro). As ProRS can inadvertently accommodate and process non-cognate amino acids such as alanine and cysteine, to avoid such errors it has two additional distinct editing activities against alanine. One activity is designated as 'pretransfer' editing and involves the tRNA(Pro)-independent hydrolysis of activated Ala-AMP. The other activity is designated 'posttransfer' editing and involves deacylation of mischarged Ala-tRNA(Pro). The misacylated Cys-tRNA(Pro) is not edited by ProRS.</text>
</comment>
<keyword evidence="8 12" id="KW-0030">Aminoacyl-tRNA synthetase</keyword>
<evidence type="ECO:0000256" key="5">
    <source>
        <dbReference type="ARBA" id="ARBA00022741"/>
    </source>
</evidence>
<dbReference type="Pfam" id="PF04073">
    <property type="entry name" value="tRNA_edit"/>
    <property type="match status" value="1"/>
</dbReference>
<dbReference type="CDD" id="cd04334">
    <property type="entry name" value="ProRS-INS"/>
    <property type="match status" value="1"/>
</dbReference>
<evidence type="ECO:0000256" key="11">
    <source>
        <dbReference type="ARBA" id="ARBA00060755"/>
    </source>
</evidence>
<dbReference type="PROSITE" id="PS50862">
    <property type="entry name" value="AA_TRNA_LIGASE_II"/>
    <property type="match status" value="1"/>
</dbReference>
<evidence type="ECO:0000256" key="4">
    <source>
        <dbReference type="ARBA" id="ARBA00022598"/>
    </source>
</evidence>
<evidence type="ECO:0000256" key="12">
    <source>
        <dbReference type="HAMAP-Rule" id="MF_01569"/>
    </source>
</evidence>
<keyword evidence="6 12" id="KW-0067">ATP-binding</keyword>
<dbReference type="HAMAP" id="MF_01569">
    <property type="entry name" value="Pro_tRNA_synth_type1"/>
    <property type="match status" value="1"/>
</dbReference>
<dbReference type="EMBL" id="PVNS01000009">
    <property type="protein sequence ID" value="PRO65195.1"/>
    <property type="molecule type" value="Genomic_DNA"/>
</dbReference>
<evidence type="ECO:0000256" key="3">
    <source>
        <dbReference type="ARBA" id="ARBA00022490"/>
    </source>
</evidence>
<dbReference type="GO" id="GO:0005524">
    <property type="term" value="F:ATP binding"/>
    <property type="evidence" value="ECO:0007669"/>
    <property type="project" value="UniProtKB-UniRule"/>
</dbReference>
<dbReference type="RefSeq" id="WP_105959395.1">
    <property type="nucleotide sequence ID" value="NZ_PVNS01000009.1"/>
</dbReference>
<evidence type="ECO:0000259" key="13">
    <source>
        <dbReference type="PROSITE" id="PS50862"/>
    </source>
</evidence>
<protein>
    <recommendedName>
        <fullName evidence="12">Proline--tRNA ligase</fullName>
        <ecNumber evidence="12">6.1.1.15</ecNumber>
    </recommendedName>
    <alternativeName>
        <fullName evidence="12">Prolyl-tRNA synthetase</fullName>
        <shortName evidence="12">ProRS</shortName>
    </alternativeName>
</protein>
<dbReference type="GO" id="GO:0140096">
    <property type="term" value="F:catalytic activity, acting on a protein"/>
    <property type="evidence" value="ECO:0007669"/>
    <property type="project" value="UniProtKB-ARBA"/>
</dbReference>
<gene>
    <name evidence="12" type="primary">proS</name>
    <name evidence="14" type="ORF">C6I21_10335</name>
</gene>
<dbReference type="InterPro" id="IPR006195">
    <property type="entry name" value="aa-tRNA-synth_II"/>
</dbReference>
<dbReference type="PIRSF" id="PIRSF001535">
    <property type="entry name" value="ProRS_1"/>
    <property type="match status" value="1"/>
</dbReference>
<evidence type="ECO:0000256" key="6">
    <source>
        <dbReference type="ARBA" id="ARBA00022840"/>
    </source>
</evidence>
<dbReference type="InterPro" id="IPR023717">
    <property type="entry name" value="Pro-tRNA-Synthase_IIa_type1"/>
</dbReference>
<dbReference type="PRINTS" id="PR01046">
    <property type="entry name" value="TRNASYNTHPRO"/>
</dbReference>
<dbReference type="SUPFAM" id="SSF52954">
    <property type="entry name" value="Class II aaRS ABD-related"/>
    <property type="match status" value="1"/>
</dbReference>
<evidence type="ECO:0000256" key="1">
    <source>
        <dbReference type="ARBA" id="ARBA00004496"/>
    </source>
</evidence>
<organism evidence="14 15">
    <name type="scientific">Alkalicoccus urumqiensis</name>
    <name type="common">Bacillus urumqiensis</name>
    <dbReference type="NCBI Taxonomy" id="1548213"/>
    <lineage>
        <taxon>Bacteria</taxon>
        <taxon>Bacillati</taxon>
        <taxon>Bacillota</taxon>
        <taxon>Bacilli</taxon>
        <taxon>Bacillales</taxon>
        <taxon>Bacillaceae</taxon>
        <taxon>Alkalicoccus</taxon>
    </lineage>
</organism>
<keyword evidence="7 12" id="KW-0648">Protein biosynthesis</keyword>
<dbReference type="Gene3D" id="3.30.930.10">
    <property type="entry name" value="Bira Bifunctional Protein, Domain 2"/>
    <property type="match status" value="2"/>
</dbReference>
<keyword evidence="15" id="KW-1185">Reference proteome</keyword>
<dbReference type="GO" id="GO:0006433">
    <property type="term" value="P:prolyl-tRNA aminoacylation"/>
    <property type="evidence" value="ECO:0007669"/>
    <property type="project" value="UniProtKB-UniRule"/>
</dbReference>
<dbReference type="InterPro" id="IPR033730">
    <property type="entry name" value="ProRS_core_prok"/>
</dbReference>